<name>A0A1M6Y258_9FLAO</name>
<dbReference type="EMBL" id="FRAT01000007">
    <property type="protein sequence ID" value="SHL12332.1"/>
    <property type="molecule type" value="Genomic_DNA"/>
</dbReference>
<gene>
    <name evidence="1" type="ORF">SAMN04487891_10592</name>
    <name evidence="2" type="ORF">SAMN05216293_2694</name>
</gene>
<dbReference type="EMBL" id="FOKU01000005">
    <property type="protein sequence ID" value="SFC04885.1"/>
    <property type="molecule type" value="Genomic_DNA"/>
</dbReference>
<evidence type="ECO:0000313" key="4">
    <source>
        <dbReference type="Proteomes" id="UP000198940"/>
    </source>
</evidence>
<dbReference type="STRING" id="1055723.SAMN05216293_2694"/>
<evidence type="ECO:0000313" key="1">
    <source>
        <dbReference type="EMBL" id="SFC04885.1"/>
    </source>
</evidence>
<keyword evidence="4" id="KW-1185">Reference proteome</keyword>
<protein>
    <submittedName>
        <fullName evidence="2">Uncharacterized protein</fullName>
    </submittedName>
</protein>
<dbReference type="AlphaFoldDB" id="A0A1M6Y258"/>
<evidence type="ECO:0000313" key="2">
    <source>
        <dbReference type="EMBL" id="SHL12332.1"/>
    </source>
</evidence>
<reference evidence="2 3" key="1">
    <citation type="submission" date="2016-11" db="EMBL/GenBank/DDBJ databases">
        <authorList>
            <person name="Varghese N."/>
            <person name="Submissions S."/>
        </authorList>
    </citation>
    <scope>NUCLEOTIDE SEQUENCE [LARGE SCALE GENOMIC DNA]</scope>
    <source>
        <strain evidence="2 3">CGMCC 1.12174</strain>
        <strain evidence="1 4">DSM 26351</strain>
    </source>
</reference>
<dbReference type="Proteomes" id="UP000198940">
    <property type="component" value="Unassembled WGS sequence"/>
</dbReference>
<proteinExistence type="predicted"/>
<organism evidence="2 3">
    <name type="scientific">Flagellimonas taeanensis</name>
    <dbReference type="NCBI Taxonomy" id="1005926"/>
    <lineage>
        <taxon>Bacteria</taxon>
        <taxon>Pseudomonadati</taxon>
        <taxon>Bacteroidota</taxon>
        <taxon>Flavobacteriia</taxon>
        <taxon>Flavobacteriales</taxon>
        <taxon>Flavobacteriaceae</taxon>
        <taxon>Flagellimonas</taxon>
    </lineage>
</organism>
<evidence type="ECO:0000313" key="3">
    <source>
        <dbReference type="Proteomes" id="UP000184031"/>
    </source>
</evidence>
<sequence length="41" mass="4591">MLGAYLSDQTLRKIQSILWIMGVDRAVSEGLKSTIVQINEI</sequence>
<comment type="caution">
    <text evidence="2">The sequence shown here is derived from an EMBL/GenBank/DDBJ whole genome shotgun (WGS) entry which is preliminary data.</text>
</comment>
<accession>A0A1M6Y258</accession>
<dbReference type="Proteomes" id="UP000184031">
    <property type="component" value="Unassembled WGS sequence"/>
</dbReference>